<evidence type="ECO:0000313" key="1">
    <source>
        <dbReference type="EMBL" id="NDK38463.1"/>
    </source>
</evidence>
<dbReference type="Proteomes" id="UP001429354">
    <property type="component" value="Unassembled WGS sequence"/>
</dbReference>
<keyword evidence="2" id="KW-1185">Reference proteome</keyword>
<proteinExistence type="predicted"/>
<comment type="caution">
    <text evidence="1">The sequence shown here is derived from an EMBL/GenBank/DDBJ whole genome shotgun (WGS) entry which is preliminary data.</text>
</comment>
<accession>A0ABX0AC48</accession>
<evidence type="ECO:0000313" key="2">
    <source>
        <dbReference type="Proteomes" id="UP001429354"/>
    </source>
</evidence>
<reference evidence="1 2" key="1">
    <citation type="submission" date="2018-07" db="EMBL/GenBank/DDBJ databases">
        <title>Whole genome Sequencing of Pseudoxanthomonas gei KCTC 32298 (T).</title>
        <authorList>
            <person name="Kumar S."/>
            <person name="Bansal K."/>
            <person name="Kaur A."/>
            <person name="Patil P."/>
            <person name="Sharma S."/>
            <person name="Patil P.B."/>
        </authorList>
    </citation>
    <scope>NUCLEOTIDE SEQUENCE [LARGE SCALE GENOMIC DNA]</scope>
    <source>
        <strain evidence="1 2">KCTC 32298</strain>
    </source>
</reference>
<organism evidence="1 2">
    <name type="scientific">Pseudoxanthomonas gei</name>
    <dbReference type="NCBI Taxonomy" id="1383030"/>
    <lineage>
        <taxon>Bacteria</taxon>
        <taxon>Pseudomonadati</taxon>
        <taxon>Pseudomonadota</taxon>
        <taxon>Gammaproteobacteria</taxon>
        <taxon>Lysobacterales</taxon>
        <taxon>Lysobacteraceae</taxon>
        <taxon>Pseudoxanthomonas</taxon>
    </lineage>
</organism>
<protein>
    <submittedName>
        <fullName evidence="1">Uncharacterized protein</fullName>
    </submittedName>
</protein>
<name>A0ABX0AC48_9GAMM</name>
<dbReference type="EMBL" id="QOVG01000003">
    <property type="protein sequence ID" value="NDK38463.1"/>
    <property type="molecule type" value="Genomic_DNA"/>
</dbReference>
<sequence>MIACLSLCWSHAYAEQKGQDFPSTKCTCKGCGKNPTTGAATDVTGQCATVCKDKTVYSKGSESYDYCKAAARTRIPRQPRPDAPKAPLDARP</sequence>
<gene>
    <name evidence="1" type="ORF">DT603_06355</name>
</gene>